<dbReference type="Proteomes" id="UP000182491">
    <property type="component" value="Unassembled WGS sequence"/>
</dbReference>
<dbReference type="InterPro" id="IPR007024">
    <property type="entry name" value="BLUF_domain"/>
</dbReference>
<dbReference type="Pfam" id="PF04940">
    <property type="entry name" value="BLUF"/>
    <property type="match status" value="1"/>
</dbReference>
<dbReference type="PROSITE" id="PS50925">
    <property type="entry name" value="BLUF"/>
    <property type="match status" value="1"/>
</dbReference>
<dbReference type="SUPFAM" id="SSF54975">
    <property type="entry name" value="Acylphosphatase/BLUF domain-like"/>
    <property type="match status" value="1"/>
</dbReference>
<dbReference type="STRING" id="388950.GCA_001611675_03843"/>
<evidence type="ECO:0000313" key="3">
    <source>
        <dbReference type="Proteomes" id="UP000182491"/>
    </source>
</evidence>
<protein>
    <submittedName>
        <fullName evidence="2">Sensors of blue-light using FAD</fullName>
    </submittedName>
</protein>
<dbReference type="RefSeq" id="WP_068839668.1">
    <property type="nucleotide sequence ID" value="NZ_BMXC01000001.1"/>
</dbReference>
<dbReference type="GO" id="GO:0009882">
    <property type="term" value="F:blue light photoreceptor activity"/>
    <property type="evidence" value="ECO:0007669"/>
    <property type="project" value="InterPro"/>
</dbReference>
<sequence>MLQLVYLSAAIKIMPDEELHSLLAQSRSNNERSGITGILLYHDGNFIQVLEGEEVQVMNLYYRIEQDSRHRGIIKLFSSHISQRDFPDWSMGYKSLSAREYNEALGYLDLANTSSLSAKETNNEREAFTLLKIFAETNIPGYR</sequence>
<dbReference type="AlphaFoldDB" id="A0A1I7G484"/>
<gene>
    <name evidence="2" type="ORF">SAMN04487941_0708</name>
</gene>
<dbReference type="SMART" id="SM01034">
    <property type="entry name" value="BLUF"/>
    <property type="match status" value="1"/>
</dbReference>
<feature type="domain" description="BLUF" evidence="1">
    <location>
        <begin position="1"/>
        <end position="92"/>
    </location>
</feature>
<reference evidence="3" key="1">
    <citation type="submission" date="2016-10" db="EMBL/GenBank/DDBJ databases">
        <authorList>
            <person name="Varghese N."/>
        </authorList>
    </citation>
    <scope>NUCLEOTIDE SEQUENCE [LARGE SCALE GENOMIC DNA]</scope>
    <source>
        <strain evidence="3">DSM 18820</strain>
    </source>
</reference>
<name>A0A1I7G484_9BACT</name>
<dbReference type="EMBL" id="FPCA01000001">
    <property type="protein sequence ID" value="SFU43305.1"/>
    <property type="molecule type" value="Genomic_DNA"/>
</dbReference>
<dbReference type="InterPro" id="IPR036046">
    <property type="entry name" value="Acylphosphatase-like_dom_sf"/>
</dbReference>
<keyword evidence="3" id="KW-1185">Reference proteome</keyword>
<organism evidence="2 3">
    <name type="scientific">Pontibacter akesuensis</name>
    <dbReference type="NCBI Taxonomy" id="388950"/>
    <lineage>
        <taxon>Bacteria</taxon>
        <taxon>Pseudomonadati</taxon>
        <taxon>Bacteroidota</taxon>
        <taxon>Cytophagia</taxon>
        <taxon>Cytophagales</taxon>
        <taxon>Hymenobacteraceae</taxon>
        <taxon>Pontibacter</taxon>
    </lineage>
</organism>
<proteinExistence type="predicted"/>
<dbReference type="OrthoDB" id="1122028at2"/>
<accession>A0A1I7G484</accession>
<evidence type="ECO:0000259" key="1">
    <source>
        <dbReference type="PROSITE" id="PS50925"/>
    </source>
</evidence>
<dbReference type="GO" id="GO:0071949">
    <property type="term" value="F:FAD binding"/>
    <property type="evidence" value="ECO:0007669"/>
    <property type="project" value="InterPro"/>
</dbReference>
<evidence type="ECO:0000313" key="2">
    <source>
        <dbReference type="EMBL" id="SFU43305.1"/>
    </source>
</evidence>
<dbReference type="Gene3D" id="3.30.70.100">
    <property type="match status" value="1"/>
</dbReference>